<dbReference type="GO" id="GO:0048309">
    <property type="term" value="P:endoplasmic reticulum inheritance"/>
    <property type="evidence" value="ECO:0007669"/>
    <property type="project" value="InterPro"/>
</dbReference>
<keyword evidence="8 11" id="KW-0175">Coiled coil</keyword>
<evidence type="ECO:0000256" key="6">
    <source>
        <dbReference type="ARBA" id="ARBA00022824"/>
    </source>
</evidence>
<reference evidence="13 14" key="1">
    <citation type="submission" date="2016-01" db="EMBL/GenBank/DDBJ databases">
        <title>Genome sequence of the yeast Holleya sinecauda.</title>
        <authorList>
            <person name="Dietrich F.S."/>
        </authorList>
    </citation>
    <scope>NUCLEOTIDE SEQUENCE [LARGE SCALE GENOMIC DNA]</scope>
    <source>
        <strain evidence="13 14">ATCC 58844</strain>
    </source>
</reference>
<evidence type="ECO:0000256" key="2">
    <source>
        <dbReference type="ARBA" id="ARBA00008123"/>
    </source>
</evidence>
<evidence type="ECO:0000256" key="4">
    <source>
        <dbReference type="ARBA" id="ARBA00022448"/>
    </source>
</evidence>
<evidence type="ECO:0000313" key="14">
    <source>
        <dbReference type="Proteomes" id="UP000243052"/>
    </source>
</evidence>
<dbReference type="GO" id="GO:0005789">
    <property type="term" value="C:endoplasmic reticulum membrane"/>
    <property type="evidence" value="ECO:0007669"/>
    <property type="project" value="UniProtKB-SubCell"/>
</dbReference>
<evidence type="ECO:0000256" key="1">
    <source>
        <dbReference type="ARBA" id="ARBA00004406"/>
    </source>
</evidence>
<feature type="compositionally biased region" description="Low complexity" evidence="12">
    <location>
        <begin position="71"/>
        <end position="81"/>
    </location>
</feature>
<dbReference type="Proteomes" id="UP000243052">
    <property type="component" value="Chromosome ii"/>
</dbReference>
<feature type="region of interest" description="Disordered" evidence="12">
    <location>
        <begin position="435"/>
        <end position="468"/>
    </location>
</feature>
<evidence type="ECO:0000256" key="8">
    <source>
        <dbReference type="ARBA" id="ARBA00023054"/>
    </source>
</evidence>
<evidence type="ECO:0000256" key="10">
    <source>
        <dbReference type="ARBA" id="ARBA00024975"/>
    </source>
</evidence>
<proteinExistence type="inferred from homology"/>
<dbReference type="GO" id="GO:0003723">
    <property type="term" value="F:RNA binding"/>
    <property type="evidence" value="ECO:0007669"/>
    <property type="project" value="UniProtKB-KW"/>
</dbReference>
<evidence type="ECO:0000256" key="9">
    <source>
        <dbReference type="ARBA" id="ARBA00023136"/>
    </source>
</evidence>
<dbReference type="STRING" id="45286.A0A120K0Y7"/>
<feature type="region of interest" description="Disordered" evidence="12">
    <location>
        <begin position="60"/>
        <end position="90"/>
    </location>
</feature>
<keyword evidence="6 11" id="KW-0256">Endoplasmic reticulum</keyword>
<evidence type="ECO:0000256" key="7">
    <source>
        <dbReference type="ARBA" id="ARBA00022884"/>
    </source>
</evidence>
<organism evidence="13 14">
    <name type="scientific">Eremothecium sinecaudum</name>
    <dbReference type="NCBI Taxonomy" id="45286"/>
    <lineage>
        <taxon>Eukaryota</taxon>
        <taxon>Fungi</taxon>
        <taxon>Dikarya</taxon>
        <taxon>Ascomycota</taxon>
        <taxon>Saccharomycotina</taxon>
        <taxon>Saccharomycetes</taxon>
        <taxon>Saccharomycetales</taxon>
        <taxon>Saccharomycetaceae</taxon>
        <taxon>Eremothecium</taxon>
    </lineage>
</organism>
<dbReference type="EMBL" id="CP014242">
    <property type="protein sequence ID" value="AMD18796.1"/>
    <property type="molecule type" value="Genomic_DNA"/>
</dbReference>
<feature type="coiled-coil region" evidence="11">
    <location>
        <begin position="107"/>
        <end position="250"/>
    </location>
</feature>
<comment type="similarity">
    <text evidence="2 11">Belongs to the SHE3 family.</text>
</comment>
<evidence type="ECO:0000256" key="11">
    <source>
        <dbReference type="RuleBase" id="RU362142"/>
    </source>
</evidence>
<keyword evidence="4 11" id="KW-0813">Transport</keyword>
<evidence type="ECO:0000313" key="13">
    <source>
        <dbReference type="EMBL" id="AMD18796.1"/>
    </source>
</evidence>
<accession>A0A120K0Y7</accession>
<evidence type="ECO:0000256" key="12">
    <source>
        <dbReference type="SAM" id="MobiDB-lite"/>
    </source>
</evidence>
<dbReference type="Gene3D" id="1.10.287.1490">
    <property type="match status" value="1"/>
</dbReference>
<gene>
    <name evidence="11" type="primary">SHE3</name>
    <name evidence="13" type="ORF">AW171_hschr2313</name>
</gene>
<dbReference type="AlphaFoldDB" id="A0A120K0Y7"/>
<keyword evidence="9 11" id="KW-0472">Membrane</keyword>
<protein>
    <recommendedName>
        <fullName evidence="3 11">SWI5-dependent HO expression protein 3</fullName>
    </recommendedName>
</protein>
<comment type="function">
    <text evidence="10">RNA-binding protein that binds specific mRNAs including the ASH1 mRNA, coding for a repressor of the HO endonuclease. Part of the mRNA localization machinery that restricts accumulation of certain proteins to the bud and in the daughter cell. Required for the delivery of cortical endoplasmic reticulum into the emerging bud.</text>
</comment>
<dbReference type="InterPro" id="IPR031398">
    <property type="entry name" value="She3"/>
</dbReference>
<dbReference type="RefSeq" id="XP_017985792.1">
    <property type="nucleotide sequence ID" value="XM_018130112.1"/>
</dbReference>
<sequence length="468" mass="52819">MGNPDLTLTASGSTYNLQKAWLKSAEVSPTSEKDLGSPTKIYSTSNLQVNHGPFIANMNANSTTRSLNNKSSASTASSGTAVGDSIGSHSPLRELNFAGTESSGKVIENLHARVDALARTNLELTNQSKQLLDKLDKIQTNETKSTDVISKLRSENANLNSMLTRKTRKIKELETQLNGVKTNFSEIANSHDHMKAEFEKKCQEMEKLEEKCQYFQAQYNAIADAQRIYREHYEKEISELRLAFENYIKDNEKSLKKKEMNLIENQATLDKKLSEYSDKFHRMEKSQQHVAMELNTKYDRIKSTLDLESWATLYKKVRETAIDYARQLDLTLSEDFIQNHGDDGYFVRKFVENIVVSPTLSDKNSIFDNSGQHSRSSSTYIPSPTIRIPKSRGNTVKKSNFFCSQESNVNSVASHTLLPGIKRNSSIRCSSARVLSDNTPDHDIHQNMANTPVQRHSRKSPAAIDQYQ</sequence>
<dbReference type="OrthoDB" id="6088208at2759"/>
<evidence type="ECO:0000256" key="3">
    <source>
        <dbReference type="ARBA" id="ARBA00019884"/>
    </source>
</evidence>
<evidence type="ECO:0000256" key="5">
    <source>
        <dbReference type="ARBA" id="ARBA00022816"/>
    </source>
</evidence>
<keyword evidence="5 11" id="KW-0509">mRNA transport</keyword>
<name>A0A120K0Y7_9SACH</name>
<keyword evidence="14" id="KW-1185">Reference proteome</keyword>
<keyword evidence="7 11" id="KW-0694">RNA-binding</keyword>
<dbReference type="GeneID" id="28721964"/>
<dbReference type="Pfam" id="PF17078">
    <property type="entry name" value="SHE3"/>
    <property type="match status" value="1"/>
</dbReference>
<feature type="compositionally biased region" description="Polar residues" evidence="12">
    <location>
        <begin position="60"/>
        <end position="70"/>
    </location>
</feature>
<comment type="subcellular location">
    <subcellularLocation>
        <location evidence="1 11">Endoplasmic reticulum membrane</location>
        <topology evidence="1 11">Peripheral membrane protein</topology>
    </subcellularLocation>
</comment>
<dbReference type="GO" id="GO:0051028">
    <property type="term" value="P:mRNA transport"/>
    <property type="evidence" value="ECO:0007669"/>
    <property type="project" value="UniProtKB-UniRule"/>
</dbReference>